<evidence type="ECO:0000256" key="2">
    <source>
        <dbReference type="ARBA" id="ARBA00002204"/>
    </source>
</evidence>
<comment type="catalytic activity">
    <reaction evidence="10">
        <text>N-formyl-L-kynurenine + H2O = L-kynurenine + formate + H(+)</text>
        <dbReference type="Rhea" id="RHEA:13009"/>
        <dbReference type="ChEBI" id="CHEBI:15377"/>
        <dbReference type="ChEBI" id="CHEBI:15378"/>
        <dbReference type="ChEBI" id="CHEBI:15740"/>
        <dbReference type="ChEBI" id="CHEBI:57959"/>
        <dbReference type="ChEBI" id="CHEBI:58629"/>
        <dbReference type="EC" id="3.5.1.9"/>
    </reaction>
</comment>
<comment type="caution">
    <text evidence="12">The sequence shown here is derived from an EMBL/GenBank/DDBJ whole genome shotgun (WGS) entry which is preliminary data.</text>
</comment>
<gene>
    <name evidence="12" type="ORF">C6Y45_02525</name>
</gene>
<evidence type="ECO:0000256" key="7">
    <source>
        <dbReference type="ARBA" id="ARBA00022801"/>
    </source>
</evidence>
<comment type="subunit">
    <text evidence="3">Homodimer.</text>
</comment>
<comment type="cofactor">
    <cofactor evidence="1">
        <name>Zn(2+)</name>
        <dbReference type="ChEBI" id="CHEBI:29105"/>
    </cofactor>
</comment>
<keyword evidence="13" id="KW-1185">Reference proteome</keyword>
<dbReference type="GO" id="GO:0019441">
    <property type="term" value="P:L-tryptophan catabolic process to kynurenine"/>
    <property type="evidence" value="ECO:0007669"/>
    <property type="project" value="InterPro"/>
</dbReference>
<dbReference type="InterPro" id="IPR007325">
    <property type="entry name" value="KFase/CYL"/>
</dbReference>
<sequence length="203" mass="22569">MWIDISRSLHEGMEVFPGDSEFQYSKELDMNKGSTVNTGVFKMNTHTGTHLDAPYHYDIYGKKINELDINEVCGKAEVFDLTGLEAVAEECIKEKISGRTEIILFRLKEKGTAFSTYPPFTASAVKALADRGVRVIGVDTPSVDPATSEELPAHHMCRTKNMLILEGLNLEGIKEGTYELAAMPLNLFEADGSPVRAALRQWR</sequence>
<dbReference type="EMBL" id="PZJJ01000002">
    <property type="protein sequence ID" value="PTL40274.1"/>
    <property type="molecule type" value="Genomic_DNA"/>
</dbReference>
<dbReference type="AlphaFoldDB" id="A0A2T4UA53"/>
<dbReference type="RefSeq" id="WP_107583452.1">
    <property type="nucleotide sequence ID" value="NZ_PZJJ01000002.1"/>
</dbReference>
<organism evidence="12 13">
    <name type="scientific">Alkalicoccus saliphilus</name>
    <dbReference type="NCBI Taxonomy" id="200989"/>
    <lineage>
        <taxon>Bacteria</taxon>
        <taxon>Bacillati</taxon>
        <taxon>Bacillota</taxon>
        <taxon>Bacilli</taxon>
        <taxon>Bacillales</taxon>
        <taxon>Bacillaceae</taxon>
        <taxon>Alkalicoccus</taxon>
    </lineage>
</organism>
<reference evidence="12 13" key="1">
    <citation type="submission" date="2018-03" db="EMBL/GenBank/DDBJ databases">
        <title>Alkalicoccus saliphilus sp. nov., isolated from a mineral pool.</title>
        <authorList>
            <person name="Zhao B."/>
        </authorList>
    </citation>
    <scope>NUCLEOTIDE SEQUENCE [LARGE SCALE GENOMIC DNA]</scope>
    <source>
        <strain evidence="12 13">6AG</strain>
    </source>
</reference>
<dbReference type="InterPro" id="IPR037175">
    <property type="entry name" value="KFase_sf"/>
</dbReference>
<protein>
    <recommendedName>
        <fullName evidence="5">Kynurenine formamidase</fullName>
        <ecNumber evidence="4">3.5.1.9</ecNumber>
    </recommendedName>
</protein>
<dbReference type="PANTHER" id="PTHR31118:SF32">
    <property type="entry name" value="KYNURENINE FORMAMIDASE"/>
    <property type="match status" value="1"/>
</dbReference>
<dbReference type="Gene3D" id="3.50.30.50">
    <property type="entry name" value="Putative cyclase"/>
    <property type="match status" value="1"/>
</dbReference>
<dbReference type="FunFam" id="3.50.30.50:FF:000001">
    <property type="entry name" value="Kynurenine formamidase"/>
    <property type="match status" value="1"/>
</dbReference>
<dbReference type="GO" id="GO:0004061">
    <property type="term" value="F:arylformamidase activity"/>
    <property type="evidence" value="ECO:0007669"/>
    <property type="project" value="UniProtKB-EC"/>
</dbReference>
<evidence type="ECO:0000256" key="8">
    <source>
        <dbReference type="ARBA" id="ARBA00022833"/>
    </source>
</evidence>
<dbReference type="Proteomes" id="UP000240509">
    <property type="component" value="Unassembled WGS sequence"/>
</dbReference>
<evidence type="ECO:0000256" key="1">
    <source>
        <dbReference type="ARBA" id="ARBA00001947"/>
    </source>
</evidence>
<evidence type="ECO:0000256" key="5">
    <source>
        <dbReference type="ARBA" id="ARBA00014889"/>
    </source>
</evidence>
<dbReference type="OrthoDB" id="9796085at2"/>
<keyword evidence="9" id="KW-0823">Tryptophan catabolism</keyword>
<keyword evidence="6" id="KW-0479">Metal-binding</keyword>
<evidence type="ECO:0000256" key="6">
    <source>
        <dbReference type="ARBA" id="ARBA00022723"/>
    </source>
</evidence>
<evidence type="ECO:0000256" key="10">
    <source>
        <dbReference type="ARBA" id="ARBA00048496"/>
    </source>
</evidence>
<evidence type="ECO:0000256" key="3">
    <source>
        <dbReference type="ARBA" id="ARBA00011738"/>
    </source>
</evidence>
<evidence type="ECO:0000256" key="4">
    <source>
        <dbReference type="ARBA" id="ARBA00012930"/>
    </source>
</evidence>
<dbReference type="GO" id="GO:0046872">
    <property type="term" value="F:metal ion binding"/>
    <property type="evidence" value="ECO:0007669"/>
    <property type="project" value="UniProtKB-KW"/>
</dbReference>
<name>A0A2T4UA53_9BACI</name>
<accession>A0A2T4UA53</accession>
<comment type="function">
    <text evidence="2">Catalyzes the hydrolysis of N-formyl-L-kynurenine to L-kynurenine, the second step in the kynurenine pathway of tryptophan degradation.</text>
</comment>
<dbReference type="SUPFAM" id="SSF102198">
    <property type="entry name" value="Putative cyclase"/>
    <property type="match status" value="1"/>
</dbReference>
<comment type="pathway">
    <text evidence="11">Amino-acid degradation; L-tryptophan degradation via kynurenine pathway; L-kynurenine from L-tryptophan: step 2/2.</text>
</comment>
<evidence type="ECO:0000313" key="13">
    <source>
        <dbReference type="Proteomes" id="UP000240509"/>
    </source>
</evidence>
<dbReference type="EC" id="3.5.1.9" evidence="4"/>
<proteinExistence type="predicted"/>
<dbReference type="Pfam" id="PF04199">
    <property type="entry name" value="Cyclase"/>
    <property type="match status" value="1"/>
</dbReference>
<keyword evidence="7" id="KW-0378">Hydrolase</keyword>
<evidence type="ECO:0000256" key="9">
    <source>
        <dbReference type="ARBA" id="ARBA00023079"/>
    </source>
</evidence>
<evidence type="ECO:0000313" key="12">
    <source>
        <dbReference type="EMBL" id="PTL40274.1"/>
    </source>
</evidence>
<dbReference type="PANTHER" id="PTHR31118">
    <property type="entry name" value="CYCLASE-LIKE PROTEIN 2"/>
    <property type="match status" value="1"/>
</dbReference>
<evidence type="ECO:0000256" key="11">
    <source>
        <dbReference type="ARBA" id="ARBA00060547"/>
    </source>
</evidence>
<keyword evidence="8" id="KW-0862">Zinc</keyword>